<sequence length="325" mass="33850">MLTRRGSMVLMLTATAGAATEALAQPYPSGPVRLIIGFPPGGTVDTIGRLIIGPIGARLGAPLVIDTRAGAAGVLAVEAAARGRPDGQSLVMASAGALAVMPHMLDSMPYDVERDLAPVTQLVRTPQLLVVGKHVPANSVAELVALAKQQPGKHTFGSTGVGSTLHLAGELFKMRAGIDLLHVPYRGGAPAVTAMLAGEIDMLLVDIPVVMPHIRTGDFRPLALASASRVPVLPNVPTMSEAGVEDVIAEGWYAIYAPPGTPADRIEAVRKAVTEGLADQATQQALSELGCVIATSSPEELRQYARSEYVKWGEVVRVSGARASR</sequence>
<dbReference type="Pfam" id="PF03401">
    <property type="entry name" value="TctC"/>
    <property type="match status" value="1"/>
</dbReference>
<dbReference type="RefSeq" id="WP_219763927.1">
    <property type="nucleotide sequence ID" value="NZ_JAHYBZ010000005.1"/>
</dbReference>
<evidence type="ECO:0000256" key="1">
    <source>
        <dbReference type="ARBA" id="ARBA00006987"/>
    </source>
</evidence>
<dbReference type="InterPro" id="IPR005064">
    <property type="entry name" value="BUG"/>
</dbReference>
<dbReference type="Gene3D" id="3.40.190.150">
    <property type="entry name" value="Bordetella uptake gene, domain 1"/>
    <property type="match status" value="1"/>
</dbReference>
<accession>A0ABS7AAJ1</accession>
<dbReference type="SUPFAM" id="SSF53850">
    <property type="entry name" value="Periplasmic binding protein-like II"/>
    <property type="match status" value="1"/>
</dbReference>
<dbReference type="CDD" id="cd13578">
    <property type="entry name" value="PBP2_Bug27"/>
    <property type="match status" value="1"/>
</dbReference>
<protein>
    <submittedName>
        <fullName evidence="3">Tripartite tricarboxylate transporter substrate binding protein</fullName>
    </submittedName>
</protein>
<proteinExistence type="inferred from homology"/>
<comment type="similarity">
    <text evidence="1">Belongs to the UPF0065 (bug) family.</text>
</comment>
<evidence type="ECO:0000256" key="2">
    <source>
        <dbReference type="SAM" id="SignalP"/>
    </source>
</evidence>
<dbReference type="EMBL" id="JAHYBZ010000005">
    <property type="protein sequence ID" value="MBW6399318.1"/>
    <property type="molecule type" value="Genomic_DNA"/>
</dbReference>
<feature type="signal peptide" evidence="2">
    <location>
        <begin position="1"/>
        <end position="24"/>
    </location>
</feature>
<dbReference type="Gene3D" id="3.40.190.10">
    <property type="entry name" value="Periplasmic binding protein-like II"/>
    <property type="match status" value="1"/>
</dbReference>
<comment type="caution">
    <text evidence="3">The sequence shown here is derived from an EMBL/GenBank/DDBJ whole genome shotgun (WGS) entry which is preliminary data.</text>
</comment>
<feature type="chain" id="PRO_5045129327" evidence="2">
    <location>
        <begin position="25"/>
        <end position="325"/>
    </location>
</feature>
<evidence type="ECO:0000313" key="4">
    <source>
        <dbReference type="Proteomes" id="UP001196565"/>
    </source>
</evidence>
<reference evidence="3 4" key="1">
    <citation type="submission" date="2021-07" db="EMBL/GenBank/DDBJ databases">
        <authorList>
            <person name="So Y."/>
        </authorList>
    </citation>
    <scope>NUCLEOTIDE SEQUENCE [LARGE SCALE GENOMIC DNA]</scope>
    <source>
        <strain evidence="3 4">HJA6</strain>
    </source>
</reference>
<dbReference type="Proteomes" id="UP001196565">
    <property type="component" value="Unassembled WGS sequence"/>
</dbReference>
<name>A0ABS7AAJ1_9PROT</name>
<dbReference type="InterPro" id="IPR042100">
    <property type="entry name" value="Bug_dom1"/>
</dbReference>
<keyword evidence="4" id="KW-1185">Reference proteome</keyword>
<gene>
    <name evidence="3" type="ORF">KPL78_15765</name>
</gene>
<organism evidence="3 4">
    <name type="scientific">Roseomonas alba</name>
    <dbReference type="NCBI Taxonomy" id="2846776"/>
    <lineage>
        <taxon>Bacteria</taxon>
        <taxon>Pseudomonadati</taxon>
        <taxon>Pseudomonadota</taxon>
        <taxon>Alphaproteobacteria</taxon>
        <taxon>Acetobacterales</taxon>
        <taxon>Roseomonadaceae</taxon>
        <taxon>Roseomonas</taxon>
    </lineage>
</organism>
<evidence type="ECO:0000313" key="3">
    <source>
        <dbReference type="EMBL" id="MBW6399318.1"/>
    </source>
</evidence>
<dbReference type="PANTHER" id="PTHR42928:SF5">
    <property type="entry name" value="BLR1237 PROTEIN"/>
    <property type="match status" value="1"/>
</dbReference>
<dbReference type="PANTHER" id="PTHR42928">
    <property type="entry name" value="TRICARBOXYLATE-BINDING PROTEIN"/>
    <property type="match status" value="1"/>
</dbReference>
<keyword evidence="2" id="KW-0732">Signal</keyword>
<dbReference type="PIRSF" id="PIRSF017082">
    <property type="entry name" value="YflP"/>
    <property type="match status" value="1"/>
</dbReference>